<feature type="domain" description="MTTase N-terminal" evidence="15">
    <location>
        <begin position="1"/>
        <end position="116"/>
    </location>
</feature>
<dbReference type="Proteomes" id="UP001198163">
    <property type="component" value="Unassembled WGS sequence"/>
</dbReference>
<dbReference type="InterPro" id="IPR023404">
    <property type="entry name" value="rSAM_horseshoe"/>
</dbReference>
<reference evidence="17" key="1">
    <citation type="submission" date="2021-08" db="EMBL/GenBank/DDBJ databases">
        <title>Comparative analyses of Brucepasteria parasyntrophica and Teretinema zuelzerae.</title>
        <authorList>
            <person name="Song Y."/>
            <person name="Brune A."/>
        </authorList>
    </citation>
    <scope>NUCLEOTIDE SEQUENCE</scope>
    <source>
        <strain evidence="17">DSM 1903</strain>
    </source>
</reference>
<evidence type="ECO:0000256" key="2">
    <source>
        <dbReference type="ARBA" id="ARBA00022485"/>
    </source>
</evidence>
<evidence type="ECO:0000259" key="14">
    <source>
        <dbReference type="PROSITE" id="PS50926"/>
    </source>
</evidence>
<dbReference type="FunFam" id="3.40.50.12160:FF:000003">
    <property type="entry name" value="CDK5 regulatory subunit-associated protein 1"/>
    <property type="match status" value="1"/>
</dbReference>
<comment type="function">
    <text evidence="1 13">Catalyzes the methylthiolation of N6-(dimethylallyl)adenosine (i(6)A), leading to the formation of 2-methylthio-N6-(dimethylallyl)adenosine (ms(2)i(6)A) at position 37 in tRNAs that read codons beginning with uridine.</text>
</comment>
<keyword evidence="2 13" id="KW-0004">4Fe-4S</keyword>
<dbReference type="PROSITE" id="PS01278">
    <property type="entry name" value="MTTASE_RADICAL"/>
    <property type="match status" value="1"/>
</dbReference>
<dbReference type="SUPFAM" id="SSF102114">
    <property type="entry name" value="Radical SAM enzymes"/>
    <property type="match status" value="1"/>
</dbReference>
<evidence type="ECO:0000256" key="4">
    <source>
        <dbReference type="ARBA" id="ARBA00022679"/>
    </source>
</evidence>
<feature type="domain" description="TRAM" evidence="14">
    <location>
        <begin position="385"/>
        <end position="450"/>
    </location>
</feature>
<dbReference type="NCBIfam" id="TIGR00089">
    <property type="entry name" value="MiaB/RimO family radical SAM methylthiotransferase"/>
    <property type="match status" value="1"/>
</dbReference>
<keyword evidence="8 13" id="KW-0411">Iron-sulfur</keyword>
<evidence type="ECO:0000256" key="1">
    <source>
        <dbReference type="ARBA" id="ARBA00003234"/>
    </source>
</evidence>
<dbReference type="GO" id="GO:0005829">
    <property type="term" value="C:cytosol"/>
    <property type="evidence" value="ECO:0007669"/>
    <property type="project" value="TreeGrafter"/>
</dbReference>
<dbReference type="SFLD" id="SFLDG01082">
    <property type="entry name" value="B12-binding_domain_containing"/>
    <property type="match status" value="1"/>
</dbReference>
<comment type="catalytic activity">
    <reaction evidence="13">
        <text>N(6)-dimethylallyladenosine(37) in tRNA + (sulfur carrier)-SH + AH2 + 2 S-adenosyl-L-methionine = 2-methylsulfanyl-N(6)-dimethylallyladenosine(37) in tRNA + (sulfur carrier)-H + 5'-deoxyadenosine + L-methionine + A + S-adenosyl-L-homocysteine + 2 H(+)</text>
        <dbReference type="Rhea" id="RHEA:37067"/>
        <dbReference type="Rhea" id="RHEA-COMP:10375"/>
        <dbReference type="Rhea" id="RHEA-COMP:10376"/>
        <dbReference type="Rhea" id="RHEA-COMP:14737"/>
        <dbReference type="Rhea" id="RHEA-COMP:14739"/>
        <dbReference type="ChEBI" id="CHEBI:13193"/>
        <dbReference type="ChEBI" id="CHEBI:15378"/>
        <dbReference type="ChEBI" id="CHEBI:17319"/>
        <dbReference type="ChEBI" id="CHEBI:17499"/>
        <dbReference type="ChEBI" id="CHEBI:29917"/>
        <dbReference type="ChEBI" id="CHEBI:57844"/>
        <dbReference type="ChEBI" id="CHEBI:57856"/>
        <dbReference type="ChEBI" id="CHEBI:59789"/>
        <dbReference type="ChEBI" id="CHEBI:64428"/>
        <dbReference type="ChEBI" id="CHEBI:74415"/>
        <dbReference type="ChEBI" id="CHEBI:74417"/>
        <dbReference type="EC" id="2.8.4.3"/>
    </reaction>
</comment>
<dbReference type="Pfam" id="PF00919">
    <property type="entry name" value="UPF0004"/>
    <property type="match status" value="1"/>
</dbReference>
<dbReference type="EMBL" id="JAINWA010000003">
    <property type="protein sequence ID" value="MCD1655323.1"/>
    <property type="molecule type" value="Genomic_DNA"/>
</dbReference>
<dbReference type="InterPro" id="IPR006463">
    <property type="entry name" value="MiaB_methiolase"/>
</dbReference>
<evidence type="ECO:0000256" key="3">
    <source>
        <dbReference type="ARBA" id="ARBA00022490"/>
    </source>
</evidence>
<evidence type="ECO:0000259" key="16">
    <source>
        <dbReference type="PROSITE" id="PS51918"/>
    </source>
</evidence>
<dbReference type="GO" id="GO:0046872">
    <property type="term" value="F:metal ion binding"/>
    <property type="evidence" value="ECO:0007669"/>
    <property type="project" value="UniProtKB-KW"/>
</dbReference>
<name>A0AAE3EK61_9SPIR</name>
<dbReference type="InterPro" id="IPR058240">
    <property type="entry name" value="rSAM_sf"/>
</dbReference>
<dbReference type="SMART" id="SM00729">
    <property type="entry name" value="Elp3"/>
    <property type="match status" value="1"/>
</dbReference>
<dbReference type="InterPro" id="IPR005839">
    <property type="entry name" value="Methylthiotransferase"/>
</dbReference>
<dbReference type="Pfam" id="PF01938">
    <property type="entry name" value="TRAM"/>
    <property type="match status" value="1"/>
</dbReference>
<evidence type="ECO:0000256" key="11">
    <source>
        <dbReference type="ARBA" id="ARBA00080698"/>
    </source>
</evidence>
<dbReference type="SFLD" id="SFLDG01061">
    <property type="entry name" value="methylthiotransferase"/>
    <property type="match status" value="1"/>
</dbReference>
<dbReference type="InterPro" id="IPR013848">
    <property type="entry name" value="Methylthiotransferase_N"/>
</dbReference>
<keyword evidence="6 13" id="KW-0479">Metal-binding</keyword>
<evidence type="ECO:0000256" key="5">
    <source>
        <dbReference type="ARBA" id="ARBA00022691"/>
    </source>
</evidence>
<comment type="caution">
    <text evidence="17">The sequence shown here is derived from an EMBL/GenBank/DDBJ whole genome shotgun (WGS) entry which is preliminary data.</text>
</comment>
<accession>A0AAE3EK61</accession>
<feature type="binding site" evidence="13">
    <location>
        <position position="159"/>
    </location>
    <ligand>
        <name>[4Fe-4S] cluster</name>
        <dbReference type="ChEBI" id="CHEBI:49883"/>
        <label>2</label>
        <note>4Fe-4S-S-AdoMet</note>
    </ligand>
</feature>
<protein>
    <recommendedName>
        <fullName evidence="10 13">tRNA-2-methylthio-N(6)-dimethylallyladenosine synthase</fullName>
        <ecNumber evidence="9 13">2.8.4.3</ecNumber>
    </recommendedName>
    <alternativeName>
        <fullName evidence="12 13">(Dimethylallyl)adenosine tRNA methylthiotransferase MiaB</fullName>
    </alternativeName>
    <alternativeName>
        <fullName evidence="11 13">tRNA-i(6)A37 methylthiotransferase</fullName>
    </alternativeName>
</protein>
<evidence type="ECO:0000256" key="7">
    <source>
        <dbReference type="ARBA" id="ARBA00023004"/>
    </source>
</evidence>
<dbReference type="RefSeq" id="WP_230756316.1">
    <property type="nucleotide sequence ID" value="NZ_JAINWA010000003.1"/>
</dbReference>
<dbReference type="PROSITE" id="PS50926">
    <property type="entry name" value="TRAM"/>
    <property type="match status" value="1"/>
</dbReference>
<evidence type="ECO:0000313" key="18">
    <source>
        <dbReference type="Proteomes" id="UP001198163"/>
    </source>
</evidence>
<dbReference type="PANTHER" id="PTHR43020">
    <property type="entry name" value="CDK5 REGULATORY SUBUNIT-ASSOCIATED PROTEIN 1"/>
    <property type="match status" value="1"/>
</dbReference>
<dbReference type="InterPro" id="IPR007197">
    <property type="entry name" value="rSAM"/>
</dbReference>
<gene>
    <name evidence="13 17" type="primary">miaB</name>
    <name evidence="17" type="ORF">K7J14_11525</name>
</gene>
<dbReference type="InterPro" id="IPR020612">
    <property type="entry name" value="Methylthiotransferase_CS"/>
</dbReference>
<keyword evidence="13" id="KW-0819">tRNA processing</keyword>
<dbReference type="Pfam" id="PF04055">
    <property type="entry name" value="Radical_SAM"/>
    <property type="match status" value="1"/>
</dbReference>
<proteinExistence type="inferred from homology"/>
<organism evidence="17 18">
    <name type="scientific">Teretinema zuelzerae</name>
    <dbReference type="NCBI Taxonomy" id="156"/>
    <lineage>
        <taxon>Bacteria</taxon>
        <taxon>Pseudomonadati</taxon>
        <taxon>Spirochaetota</taxon>
        <taxon>Spirochaetia</taxon>
        <taxon>Spirochaetales</taxon>
        <taxon>Treponemataceae</taxon>
        <taxon>Teretinema</taxon>
    </lineage>
</organism>
<evidence type="ECO:0000256" key="13">
    <source>
        <dbReference type="HAMAP-Rule" id="MF_01864"/>
    </source>
</evidence>
<dbReference type="PANTHER" id="PTHR43020:SF2">
    <property type="entry name" value="MITOCHONDRIAL TRNA METHYLTHIOTRANSFERASE CDK5RAP1"/>
    <property type="match status" value="1"/>
</dbReference>
<evidence type="ECO:0000256" key="6">
    <source>
        <dbReference type="ARBA" id="ARBA00022723"/>
    </source>
</evidence>
<keyword evidence="7 13" id="KW-0408">Iron</keyword>
<keyword evidence="3 13" id="KW-0963">Cytoplasm</keyword>
<evidence type="ECO:0000256" key="12">
    <source>
        <dbReference type="ARBA" id="ARBA00081141"/>
    </source>
</evidence>
<dbReference type="InterPro" id="IPR002792">
    <property type="entry name" value="TRAM_dom"/>
</dbReference>
<dbReference type="CDD" id="cd01335">
    <property type="entry name" value="Radical_SAM"/>
    <property type="match status" value="1"/>
</dbReference>
<feature type="binding site" evidence="13">
    <location>
        <position position="166"/>
    </location>
    <ligand>
        <name>[4Fe-4S] cluster</name>
        <dbReference type="ChEBI" id="CHEBI:49883"/>
        <label>2</label>
        <note>4Fe-4S-S-AdoMet</note>
    </ligand>
</feature>
<feature type="binding site" evidence="13">
    <location>
        <position position="79"/>
    </location>
    <ligand>
        <name>[4Fe-4S] cluster</name>
        <dbReference type="ChEBI" id="CHEBI:49883"/>
        <label>1</label>
    </ligand>
</feature>
<keyword evidence="5 13" id="KW-0949">S-adenosyl-L-methionine</keyword>
<dbReference type="GO" id="GO:0051539">
    <property type="term" value="F:4 iron, 4 sulfur cluster binding"/>
    <property type="evidence" value="ECO:0007669"/>
    <property type="project" value="UniProtKB-UniRule"/>
</dbReference>
<comment type="similarity">
    <text evidence="13">Belongs to the methylthiotransferase family. MiaB subfamily.</text>
</comment>
<dbReference type="HAMAP" id="MF_01864">
    <property type="entry name" value="tRNA_metthiotr_MiaB"/>
    <property type="match status" value="1"/>
</dbReference>
<evidence type="ECO:0000256" key="8">
    <source>
        <dbReference type="ARBA" id="ARBA00023014"/>
    </source>
</evidence>
<dbReference type="InterPro" id="IPR038135">
    <property type="entry name" value="Methylthiotransferase_N_sf"/>
</dbReference>
<keyword evidence="18" id="KW-1185">Reference proteome</keyword>
<comment type="subunit">
    <text evidence="13">Monomer.</text>
</comment>
<dbReference type="InterPro" id="IPR006638">
    <property type="entry name" value="Elp3/MiaA/NifB-like_rSAM"/>
</dbReference>
<dbReference type="AlphaFoldDB" id="A0AAE3EK61"/>
<sequence>MTYFFESYGCQMNLAESSSVEQLLVARGWTVAESADVADLVVVNTCSVRITAETRAMSRISRFCAQKKHRNLTVLVMGCMAERLRAELKKKYRRLDYVVGMFERDEFDSIFARIESGGTWTPEEQNHGDEIPEGNAYHFAPSSWKEGSFQSFVPIMNGCNNFCTYCIVPYVRGREVSRNMEDILDEFDFLADRGVREVTLLGQNVNSYRWEDPDTGSIVDFPELLRRIARRVEEKNRIRWIRFMSSHPKDLSDSLIDVLASERVYCRFIHLPVQHGSNRILSAMNRRYTRESYLALVDRIRTRIPDATISTDILVGFPGETEEDVEETLDLIRRVEFYSAFMYHFNPREGTKAYEMDNWIPDDVKKGRLARVIELQHELSAKQMRARVGSVLPVLVESVSRNNEKELFGHTEFGDMVVFRDQLDPALIGRFVQAELISLRGRTFHAKMTEAPVD</sequence>
<dbReference type="Gene3D" id="3.40.50.12160">
    <property type="entry name" value="Methylthiotransferase, N-terminal domain"/>
    <property type="match status" value="1"/>
</dbReference>
<dbReference type="SFLD" id="SFLDS00029">
    <property type="entry name" value="Radical_SAM"/>
    <property type="match status" value="1"/>
</dbReference>
<evidence type="ECO:0000259" key="15">
    <source>
        <dbReference type="PROSITE" id="PS51449"/>
    </source>
</evidence>
<dbReference type="PROSITE" id="PS51918">
    <property type="entry name" value="RADICAL_SAM"/>
    <property type="match status" value="1"/>
</dbReference>
<feature type="binding site" evidence="13">
    <location>
        <position position="46"/>
    </location>
    <ligand>
        <name>[4Fe-4S] cluster</name>
        <dbReference type="ChEBI" id="CHEBI:49883"/>
        <label>1</label>
    </ligand>
</feature>
<dbReference type="GO" id="GO:0035597">
    <property type="term" value="F:tRNA-2-methylthio-N(6)-dimethylallyladenosine(37) synthase activity"/>
    <property type="evidence" value="ECO:0007669"/>
    <property type="project" value="UniProtKB-EC"/>
</dbReference>
<comment type="cofactor">
    <cofactor evidence="13">
        <name>[4Fe-4S] cluster</name>
        <dbReference type="ChEBI" id="CHEBI:49883"/>
    </cofactor>
    <text evidence="13">Binds 2 [4Fe-4S] clusters. One cluster is coordinated with 3 cysteines and an exchangeable S-adenosyl-L-methionine.</text>
</comment>
<keyword evidence="4 13" id="KW-0808">Transferase</keyword>
<dbReference type="Gene3D" id="3.80.30.20">
    <property type="entry name" value="tm_1862 like domain"/>
    <property type="match status" value="1"/>
</dbReference>
<evidence type="ECO:0000256" key="9">
    <source>
        <dbReference type="ARBA" id="ARBA00033765"/>
    </source>
</evidence>
<dbReference type="SFLD" id="SFLDF00273">
    <property type="entry name" value="(dimethylallyl)adenosine_tRNA"/>
    <property type="match status" value="1"/>
</dbReference>
<dbReference type="PROSITE" id="PS51449">
    <property type="entry name" value="MTTASE_N"/>
    <property type="match status" value="1"/>
</dbReference>
<dbReference type="NCBIfam" id="TIGR01574">
    <property type="entry name" value="miaB-methiolase"/>
    <property type="match status" value="1"/>
</dbReference>
<dbReference type="FunFam" id="3.80.30.20:FF:000001">
    <property type="entry name" value="tRNA-2-methylthio-N(6)-dimethylallyladenosine synthase 2"/>
    <property type="match status" value="1"/>
</dbReference>
<feature type="domain" description="Radical SAM core" evidence="16">
    <location>
        <begin position="145"/>
        <end position="382"/>
    </location>
</feature>
<feature type="binding site" evidence="13">
    <location>
        <position position="163"/>
    </location>
    <ligand>
        <name>[4Fe-4S] cluster</name>
        <dbReference type="ChEBI" id="CHEBI:49883"/>
        <label>2</label>
        <note>4Fe-4S-S-AdoMet</note>
    </ligand>
</feature>
<comment type="subcellular location">
    <subcellularLocation>
        <location evidence="13">Cytoplasm</location>
    </subcellularLocation>
</comment>
<evidence type="ECO:0000313" key="17">
    <source>
        <dbReference type="EMBL" id="MCD1655323.1"/>
    </source>
</evidence>
<dbReference type="EC" id="2.8.4.3" evidence="9 13"/>
<evidence type="ECO:0000256" key="10">
    <source>
        <dbReference type="ARBA" id="ARBA00068570"/>
    </source>
</evidence>
<feature type="binding site" evidence="13">
    <location>
        <position position="10"/>
    </location>
    <ligand>
        <name>[4Fe-4S] cluster</name>
        <dbReference type="ChEBI" id="CHEBI:49883"/>
        <label>1</label>
    </ligand>
</feature>